<evidence type="ECO:0000256" key="4">
    <source>
        <dbReference type="ARBA" id="ARBA00022481"/>
    </source>
</evidence>
<keyword evidence="15" id="KW-1185">Reference proteome</keyword>
<keyword evidence="6 12" id="KW-0812">Transmembrane</keyword>
<comment type="subcellular location">
    <subcellularLocation>
        <location evidence="1">Cell inner membrane</location>
        <topology evidence="1">Single-pass membrane protein</topology>
    </subcellularLocation>
</comment>
<sequence length="176" mass="19482">MNRRARIRKNQRGVSLVEILVVLMIAAMVAGVVVTSMPPLRSKAQDESERFAARLSMAAEQAVTKGEMIGLKVAEDGYSFYRYDRGEWKAYEGDFKSAGTFSPQLAVEVTFADPAKKNQKSETKKDTEESPRPGVLFAPTGETTPFEIAFREKRARVDVVLDGAGGVKLVRHDEAR</sequence>
<dbReference type="SUPFAM" id="SSF54523">
    <property type="entry name" value="Pili subunits"/>
    <property type="match status" value="1"/>
</dbReference>
<dbReference type="OrthoDB" id="7189369at2"/>
<organism evidence="14 15">
    <name type="scientific">Hyphococcus luteus</name>
    <dbReference type="NCBI Taxonomy" id="2058213"/>
    <lineage>
        <taxon>Bacteria</taxon>
        <taxon>Pseudomonadati</taxon>
        <taxon>Pseudomonadota</taxon>
        <taxon>Alphaproteobacteria</taxon>
        <taxon>Parvularculales</taxon>
        <taxon>Parvularculaceae</taxon>
        <taxon>Hyphococcus</taxon>
    </lineage>
</organism>
<dbReference type="Proteomes" id="UP000239504">
    <property type="component" value="Unassembled WGS sequence"/>
</dbReference>
<evidence type="ECO:0000256" key="8">
    <source>
        <dbReference type="ARBA" id="ARBA00023136"/>
    </source>
</evidence>
<keyword evidence="7 12" id="KW-1133">Transmembrane helix</keyword>
<evidence type="ECO:0000256" key="10">
    <source>
        <dbReference type="ARBA" id="ARBA00030775"/>
    </source>
</evidence>
<name>A0A2S7K2S2_9PROT</name>
<dbReference type="PRINTS" id="PR00885">
    <property type="entry name" value="BCTERIALGSPH"/>
</dbReference>
<evidence type="ECO:0000256" key="3">
    <source>
        <dbReference type="ARBA" id="ARBA00022475"/>
    </source>
</evidence>
<evidence type="ECO:0000313" key="14">
    <source>
        <dbReference type="EMBL" id="PQA86804.1"/>
    </source>
</evidence>
<evidence type="ECO:0000259" key="13">
    <source>
        <dbReference type="Pfam" id="PF12019"/>
    </source>
</evidence>
<feature type="region of interest" description="Disordered" evidence="11">
    <location>
        <begin position="116"/>
        <end position="140"/>
    </location>
</feature>
<evidence type="ECO:0000256" key="2">
    <source>
        <dbReference type="ARBA" id="ARBA00021549"/>
    </source>
</evidence>
<keyword evidence="4" id="KW-0488">Methylation</keyword>
<evidence type="ECO:0000256" key="7">
    <source>
        <dbReference type="ARBA" id="ARBA00022989"/>
    </source>
</evidence>
<comment type="caution">
    <text evidence="14">The sequence shown here is derived from an EMBL/GenBank/DDBJ whole genome shotgun (WGS) entry which is preliminary data.</text>
</comment>
<dbReference type="GO" id="GO:0015627">
    <property type="term" value="C:type II protein secretion system complex"/>
    <property type="evidence" value="ECO:0007669"/>
    <property type="project" value="InterPro"/>
</dbReference>
<dbReference type="GO" id="GO:0015628">
    <property type="term" value="P:protein secretion by the type II secretion system"/>
    <property type="evidence" value="ECO:0007669"/>
    <property type="project" value="InterPro"/>
</dbReference>
<dbReference type="InterPro" id="IPR049875">
    <property type="entry name" value="TypeII_GspH"/>
</dbReference>
<dbReference type="InterPro" id="IPR012902">
    <property type="entry name" value="N_methyl_site"/>
</dbReference>
<evidence type="ECO:0000313" key="15">
    <source>
        <dbReference type="Proteomes" id="UP000239504"/>
    </source>
</evidence>
<reference evidence="14 15" key="1">
    <citation type="submission" date="2017-12" db="EMBL/GenBank/DDBJ databases">
        <authorList>
            <person name="Hurst M.R.H."/>
        </authorList>
    </citation>
    <scope>NUCLEOTIDE SEQUENCE [LARGE SCALE GENOMIC DNA]</scope>
    <source>
        <strain evidence="14 15">SY-3-19</strain>
    </source>
</reference>
<dbReference type="Pfam" id="PF07963">
    <property type="entry name" value="N_methyl"/>
    <property type="match status" value="1"/>
</dbReference>
<gene>
    <name evidence="14" type="primary">gspH</name>
    <name evidence="14" type="ORF">CW354_15075</name>
</gene>
<dbReference type="Gene3D" id="3.55.40.10">
    <property type="entry name" value="minor pseudopilin epsh domain"/>
    <property type="match status" value="1"/>
</dbReference>
<dbReference type="InterPro" id="IPR045584">
    <property type="entry name" value="Pilin-like"/>
</dbReference>
<keyword evidence="8 12" id="KW-0472">Membrane</keyword>
<protein>
    <recommendedName>
        <fullName evidence="2">Type II secretion system protein H</fullName>
    </recommendedName>
    <alternativeName>
        <fullName evidence="10">General secretion pathway protein H</fullName>
    </alternativeName>
</protein>
<dbReference type="Pfam" id="PF12019">
    <property type="entry name" value="GspH"/>
    <property type="match status" value="1"/>
</dbReference>
<dbReference type="GO" id="GO:0005886">
    <property type="term" value="C:plasma membrane"/>
    <property type="evidence" value="ECO:0007669"/>
    <property type="project" value="UniProtKB-SubCell"/>
</dbReference>
<keyword evidence="5" id="KW-0997">Cell inner membrane</keyword>
<dbReference type="EMBL" id="PJCH01000011">
    <property type="protein sequence ID" value="PQA86804.1"/>
    <property type="molecule type" value="Genomic_DNA"/>
</dbReference>
<dbReference type="AlphaFoldDB" id="A0A2S7K2S2"/>
<comment type="similarity">
    <text evidence="9">Belongs to the GSP H family.</text>
</comment>
<evidence type="ECO:0000256" key="11">
    <source>
        <dbReference type="SAM" id="MobiDB-lite"/>
    </source>
</evidence>
<evidence type="ECO:0000256" key="5">
    <source>
        <dbReference type="ARBA" id="ARBA00022519"/>
    </source>
</evidence>
<evidence type="ECO:0000256" key="1">
    <source>
        <dbReference type="ARBA" id="ARBA00004377"/>
    </source>
</evidence>
<accession>A0A2S7K2S2</accession>
<evidence type="ECO:0000256" key="6">
    <source>
        <dbReference type="ARBA" id="ARBA00022692"/>
    </source>
</evidence>
<dbReference type="NCBIfam" id="TIGR02532">
    <property type="entry name" value="IV_pilin_GFxxxE"/>
    <property type="match status" value="1"/>
</dbReference>
<keyword evidence="3" id="KW-1003">Cell membrane</keyword>
<dbReference type="InterPro" id="IPR002416">
    <property type="entry name" value="T2SS_protein-GspH"/>
</dbReference>
<dbReference type="InterPro" id="IPR022346">
    <property type="entry name" value="T2SS_GspH"/>
</dbReference>
<feature type="transmembrane region" description="Helical" evidence="12">
    <location>
        <begin position="12"/>
        <end position="34"/>
    </location>
</feature>
<feature type="compositionally biased region" description="Basic and acidic residues" evidence="11">
    <location>
        <begin position="116"/>
        <end position="131"/>
    </location>
</feature>
<feature type="domain" description="General secretion pathway GspH" evidence="13">
    <location>
        <begin position="48"/>
        <end position="165"/>
    </location>
</feature>
<evidence type="ECO:0000256" key="12">
    <source>
        <dbReference type="SAM" id="Phobius"/>
    </source>
</evidence>
<dbReference type="PROSITE" id="PS00409">
    <property type="entry name" value="PROKAR_NTER_METHYL"/>
    <property type="match status" value="1"/>
</dbReference>
<proteinExistence type="inferred from homology"/>
<dbReference type="RefSeq" id="WP_104830921.1">
    <property type="nucleotide sequence ID" value="NZ_PJCH01000011.1"/>
</dbReference>
<dbReference type="NCBIfam" id="TIGR01708">
    <property type="entry name" value="typeII_sec_gspH"/>
    <property type="match status" value="1"/>
</dbReference>
<evidence type="ECO:0000256" key="9">
    <source>
        <dbReference type="ARBA" id="ARBA00025772"/>
    </source>
</evidence>